<feature type="repeat" description="TPR" evidence="1">
    <location>
        <begin position="196"/>
        <end position="229"/>
    </location>
</feature>
<dbReference type="InterPro" id="IPR037919">
    <property type="entry name" value="OGT"/>
</dbReference>
<sequence>MTARAQPIDKKCLQALQETLNLHKAGLLREAEKGYLAVLKRWPMEPLACYNLGVLKVQSKQATESLPYFKRLVETRPVESQYWLAYIDALIQSGQSDVVAGVVERAKRQARLSPQAIAAIEMRLSGPPPEALRALLDDFNSGRHTECEQQARQLSETFPQHALSWKVLGAALHAQQRFADALAAMQKCAELMPDDAETCNSLGAIVNELKRHDEAIRYFQRALQLNPDYPEAHNNLGNAFKAQSNVSEAEACYRRAVAIRADFSVAQNNLAQILLTSGKYPEAIAVYRQILDKDSRNTDAYLNLGSAFHLQGALEEAEAAYRTVLELNPGFVEAHVNLGNVLQDKLQHGAAESCYREALRHAPDNFLALNNLGASLKLQGRFPESEDACRQALALSPHNALALLNLGNALSEQGKFEEAKTALRGAIAQAGNFAEAHYSLADTSLFSSEIEAARRAYLTTAELASGTIRLDAIIGLAVLDFLDSKPAACRDRLESIREIVTLAGPGSSIAANYWFYLDQLLKQHPEPAGLPPAGNAMEVIGESHALAAHGLRVGYHGTDYHCRAHWISGCKEWHLGNDHPNKFKHRFTALLAELPRQSTILLCIGEIDCRPDEGILKAWRASPGKSISDIARSTAEGYLRFVDRTARPYGHQLIVSGVPCTNLDLADFPEEHGKQLVEVIRSLNTHLRTLTGTYDMDFLNVFTLSDRGDGIADGTKHLDRYHLLPASIAKAFTLQTTISSSTNA</sequence>
<name>A0ABS9K7G9_9RHOO</name>
<feature type="repeat" description="TPR" evidence="1">
    <location>
        <begin position="230"/>
        <end position="263"/>
    </location>
</feature>
<dbReference type="SMART" id="SM00028">
    <property type="entry name" value="TPR"/>
    <property type="match status" value="10"/>
</dbReference>
<feature type="repeat" description="TPR" evidence="1">
    <location>
        <begin position="162"/>
        <end position="195"/>
    </location>
</feature>
<dbReference type="InterPro" id="IPR019734">
    <property type="entry name" value="TPR_rpt"/>
</dbReference>
<feature type="repeat" description="TPR" evidence="1">
    <location>
        <begin position="332"/>
        <end position="365"/>
    </location>
</feature>
<proteinExistence type="predicted"/>
<dbReference type="PROSITE" id="PS50005">
    <property type="entry name" value="TPR"/>
    <property type="match status" value="6"/>
</dbReference>
<dbReference type="SUPFAM" id="SSF48452">
    <property type="entry name" value="TPR-like"/>
    <property type="match status" value="3"/>
</dbReference>
<dbReference type="Proteomes" id="UP001165384">
    <property type="component" value="Unassembled WGS sequence"/>
</dbReference>
<dbReference type="Pfam" id="PF13414">
    <property type="entry name" value="TPR_11"/>
    <property type="match status" value="1"/>
</dbReference>
<dbReference type="Gene3D" id="1.25.40.10">
    <property type="entry name" value="Tetratricopeptide repeat domain"/>
    <property type="match status" value="4"/>
</dbReference>
<dbReference type="PROSITE" id="PS50293">
    <property type="entry name" value="TPR_REGION"/>
    <property type="match status" value="2"/>
</dbReference>
<evidence type="ECO:0000256" key="1">
    <source>
        <dbReference type="PROSITE-ProRule" id="PRU00339"/>
    </source>
</evidence>
<comment type="caution">
    <text evidence="2">The sequence shown here is derived from an EMBL/GenBank/DDBJ whole genome shotgun (WGS) entry which is preliminary data.</text>
</comment>
<dbReference type="Pfam" id="PF13432">
    <property type="entry name" value="TPR_16"/>
    <property type="match status" value="2"/>
</dbReference>
<feature type="repeat" description="TPR" evidence="1">
    <location>
        <begin position="298"/>
        <end position="331"/>
    </location>
</feature>
<dbReference type="Pfam" id="PF13181">
    <property type="entry name" value="TPR_8"/>
    <property type="match status" value="1"/>
</dbReference>
<feature type="repeat" description="TPR" evidence="1">
    <location>
        <begin position="264"/>
        <end position="297"/>
    </location>
</feature>
<dbReference type="PANTHER" id="PTHR44366:SF1">
    <property type="entry name" value="UDP-N-ACETYLGLUCOSAMINE--PEPTIDE N-ACETYLGLUCOSAMINYLTRANSFERASE 110 KDA SUBUNIT"/>
    <property type="match status" value="1"/>
</dbReference>
<keyword evidence="3" id="KW-1185">Reference proteome</keyword>
<accession>A0ABS9K7G9</accession>
<dbReference type="PANTHER" id="PTHR44366">
    <property type="entry name" value="UDP-N-ACETYLGLUCOSAMINE--PEPTIDE N-ACETYLGLUCOSAMINYLTRANSFERASE 110 KDA SUBUNIT"/>
    <property type="match status" value="1"/>
</dbReference>
<evidence type="ECO:0000313" key="3">
    <source>
        <dbReference type="Proteomes" id="UP001165384"/>
    </source>
</evidence>
<dbReference type="Pfam" id="PF14559">
    <property type="entry name" value="TPR_19"/>
    <property type="match status" value="1"/>
</dbReference>
<evidence type="ECO:0000313" key="2">
    <source>
        <dbReference type="EMBL" id="MCG2579096.1"/>
    </source>
</evidence>
<organism evidence="2 3">
    <name type="scientific">Dechloromonas hankyongensis</name>
    <dbReference type="NCBI Taxonomy" id="2908002"/>
    <lineage>
        <taxon>Bacteria</taxon>
        <taxon>Pseudomonadati</taxon>
        <taxon>Pseudomonadota</taxon>
        <taxon>Betaproteobacteria</taxon>
        <taxon>Rhodocyclales</taxon>
        <taxon>Azonexaceae</taxon>
        <taxon>Dechloromonas</taxon>
    </lineage>
</organism>
<dbReference type="EMBL" id="JAKLTN010000008">
    <property type="protein sequence ID" value="MCG2579096.1"/>
    <property type="molecule type" value="Genomic_DNA"/>
</dbReference>
<reference evidence="2" key="1">
    <citation type="submission" date="2022-01" db="EMBL/GenBank/DDBJ databases">
        <authorList>
            <person name="Jo J.-H."/>
            <person name="Im W.-T."/>
        </authorList>
    </citation>
    <scope>NUCLEOTIDE SEQUENCE</scope>
    <source>
        <strain evidence="2">XY25</strain>
    </source>
</reference>
<gene>
    <name evidence="2" type="ORF">LZ012_19065</name>
</gene>
<dbReference type="InterPro" id="IPR011990">
    <property type="entry name" value="TPR-like_helical_dom_sf"/>
</dbReference>
<protein>
    <submittedName>
        <fullName evidence="2">Tetratricopeptide repeat protein</fullName>
    </submittedName>
</protein>
<keyword evidence="1" id="KW-0802">TPR repeat</keyword>
<dbReference type="RefSeq" id="WP_275712552.1">
    <property type="nucleotide sequence ID" value="NZ_JAKLTN010000008.1"/>
</dbReference>